<dbReference type="InterPro" id="IPR018089">
    <property type="entry name" value="OMPdecase_AS"/>
</dbReference>
<dbReference type="InterPro" id="IPR011060">
    <property type="entry name" value="RibuloseP-bd_barrel"/>
</dbReference>
<dbReference type="SMART" id="SM00934">
    <property type="entry name" value="OMPdecase"/>
    <property type="match status" value="1"/>
</dbReference>
<evidence type="ECO:0000256" key="7">
    <source>
        <dbReference type="ARBA" id="ARBA00033428"/>
    </source>
</evidence>
<evidence type="ECO:0000256" key="3">
    <source>
        <dbReference type="ARBA" id="ARBA00021923"/>
    </source>
</evidence>
<dbReference type="EMBL" id="UINC01041169">
    <property type="protein sequence ID" value="SVB42071.1"/>
    <property type="molecule type" value="Genomic_DNA"/>
</dbReference>
<dbReference type="PROSITE" id="PS00156">
    <property type="entry name" value="OMPDECASE"/>
    <property type="match status" value="1"/>
</dbReference>
<dbReference type="PANTHER" id="PTHR32119">
    <property type="entry name" value="OROTIDINE 5'-PHOSPHATE DECARBOXYLASE"/>
    <property type="match status" value="1"/>
</dbReference>
<dbReference type="CDD" id="cd04725">
    <property type="entry name" value="OMP_decarboxylase_like"/>
    <property type="match status" value="1"/>
</dbReference>
<dbReference type="SUPFAM" id="SSF51366">
    <property type="entry name" value="Ribulose-phoshate binding barrel"/>
    <property type="match status" value="1"/>
</dbReference>
<dbReference type="InterPro" id="IPR001754">
    <property type="entry name" value="OMPdeCOase_dom"/>
</dbReference>
<dbReference type="UniPathway" id="UPA00070">
    <property type="reaction ID" value="UER00120"/>
</dbReference>
<dbReference type="InterPro" id="IPR013785">
    <property type="entry name" value="Aldolase_TIM"/>
</dbReference>
<dbReference type="GO" id="GO:0004590">
    <property type="term" value="F:orotidine-5'-phosphate decarboxylase activity"/>
    <property type="evidence" value="ECO:0007669"/>
    <property type="project" value="UniProtKB-EC"/>
</dbReference>
<dbReference type="InterPro" id="IPR014732">
    <property type="entry name" value="OMPdecase"/>
</dbReference>
<dbReference type="Gene3D" id="3.20.20.70">
    <property type="entry name" value="Aldolase class I"/>
    <property type="match status" value="1"/>
</dbReference>
<feature type="domain" description="Orotidine 5'-phosphate decarboxylase" evidence="8">
    <location>
        <begin position="5"/>
        <end position="225"/>
    </location>
</feature>
<keyword evidence="4" id="KW-0210">Decarboxylase</keyword>
<evidence type="ECO:0000259" key="8">
    <source>
        <dbReference type="SMART" id="SM00934"/>
    </source>
</evidence>
<dbReference type="EC" id="4.1.1.23" evidence="2"/>
<dbReference type="GO" id="GO:0044205">
    <property type="term" value="P:'de novo' UMP biosynthetic process"/>
    <property type="evidence" value="ECO:0007669"/>
    <property type="project" value="UniProtKB-UniPathway"/>
</dbReference>
<dbReference type="GO" id="GO:0005829">
    <property type="term" value="C:cytosol"/>
    <property type="evidence" value="ECO:0007669"/>
    <property type="project" value="TreeGrafter"/>
</dbReference>
<keyword evidence="6" id="KW-0456">Lyase</keyword>
<name>A0A382DWE4_9ZZZZ</name>
<dbReference type="Pfam" id="PF00215">
    <property type="entry name" value="OMPdecase"/>
    <property type="match status" value="1"/>
</dbReference>
<dbReference type="PANTHER" id="PTHR32119:SF2">
    <property type="entry name" value="OROTIDINE 5'-PHOSPHATE DECARBOXYLASE"/>
    <property type="match status" value="1"/>
</dbReference>
<dbReference type="NCBIfam" id="TIGR01740">
    <property type="entry name" value="pyrF"/>
    <property type="match status" value="1"/>
</dbReference>
<evidence type="ECO:0000256" key="2">
    <source>
        <dbReference type="ARBA" id="ARBA00012321"/>
    </source>
</evidence>
<protein>
    <recommendedName>
        <fullName evidence="3">Orotidine 5'-phosphate decarboxylase</fullName>
        <ecNumber evidence="2">4.1.1.23</ecNumber>
    </recommendedName>
    <alternativeName>
        <fullName evidence="7">OMP decarboxylase</fullName>
    </alternativeName>
</protein>
<evidence type="ECO:0000313" key="9">
    <source>
        <dbReference type="EMBL" id="SVB42071.1"/>
    </source>
</evidence>
<evidence type="ECO:0000256" key="4">
    <source>
        <dbReference type="ARBA" id="ARBA00022793"/>
    </source>
</evidence>
<dbReference type="GO" id="GO:0006207">
    <property type="term" value="P:'de novo' pyrimidine nucleobase biosynthetic process"/>
    <property type="evidence" value="ECO:0007669"/>
    <property type="project" value="InterPro"/>
</dbReference>
<proteinExistence type="predicted"/>
<reference evidence="9" key="1">
    <citation type="submission" date="2018-05" db="EMBL/GenBank/DDBJ databases">
        <authorList>
            <person name="Lanie J.A."/>
            <person name="Ng W.-L."/>
            <person name="Kazmierczak K.M."/>
            <person name="Andrzejewski T.M."/>
            <person name="Davidsen T.M."/>
            <person name="Wayne K.J."/>
            <person name="Tettelin H."/>
            <person name="Glass J.I."/>
            <person name="Rusch D."/>
            <person name="Podicherti R."/>
            <person name="Tsui H.-C.T."/>
            <person name="Winkler M.E."/>
        </authorList>
    </citation>
    <scope>NUCLEOTIDE SEQUENCE</scope>
</reference>
<comment type="pathway">
    <text evidence="1">Pyrimidine metabolism; UMP biosynthesis via de novo pathway; UMP from orotate: step 2/2.</text>
</comment>
<gene>
    <name evidence="9" type="ORF">METZ01_LOCUS194925</name>
</gene>
<evidence type="ECO:0000256" key="5">
    <source>
        <dbReference type="ARBA" id="ARBA00022975"/>
    </source>
</evidence>
<sequence>MTNNPIFCAIDTNDISTATNLVSQIKPYIGGIKLGLEFFTSCGISGCHTMKEFNLPLFIDLKLHDIPNTVASALRGILSLEPAYTTLHISGGSKMLKSSVNLKRDLNSKTNLLGVTILTSFDDGTIEELGFGSSVKHSIEQLTSVAHESGLDGIVCSPLEVKNIKKNYKNKLKLVVPGIRSDKNVGDDQKRTLSAREAINSGADILVVGRPITKSKDPAESAHALLQEIT</sequence>
<accession>A0A382DWE4</accession>
<keyword evidence="5" id="KW-0665">Pyrimidine biosynthesis</keyword>
<dbReference type="AlphaFoldDB" id="A0A382DWE4"/>
<dbReference type="NCBIfam" id="NF001273">
    <property type="entry name" value="PRK00230.1"/>
    <property type="match status" value="1"/>
</dbReference>
<evidence type="ECO:0000256" key="1">
    <source>
        <dbReference type="ARBA" id="ARBA00004861"/>
    </source>
</evidence>
<organism evidence="9">
    <name type="scientific">marine metagenome</name>
    <dbReference type="NCBI Taxonomy" id="408172"/>
    <lineage>
        <taxon>unclassified sequences</taxon>
        <taxon>metagenomes</taxon>
        <taxon>ecological metagenomes</taxon>
    </lineage>
</organism>
<evidence type="ECO:0000256" key="6">
    <source>
        <dbReference type="ARBA" id="ARBA00023239"/>
    </source>
</evidence>